<evidence type="ECO:0000313" key="2">
    <source>
        <dbReference type="EMBL" id="BBI98876.1"/>
    </source>
</evidence>
<proteinExistence type="predicted"/>
<dbReference type="Pfam" id="PF10001">
    <property type="entry name" value="DUF2242"/>
    <property type="match status" value="1"/>
</dbReference>
<keyword evidence="1" id="KW-0732">Signal</keyword>
<evidence type="ECO:0000256" key="1">
    <source>
        <dbReference type="SAM" id="SignalP"/>
    </source>
</evidence>
<feature type="chain" id="PRO_5042947101" description="DUF2242 domain-containing protein" evidence="1">
    <location>
        <begin position="20"/>
        <end position="166"/>
    </location>
</feature>
<gene>
    <name evidence="2" type="ORF">FGKAn22_05690</name>
</gene>
<organism evidence="2 3">
    <name type="scientific">Ferrigenium kumadai</name>
    <dbReference type="NCBI Taxonomy" id="1682490"/>
    <lineage>
        <taxon>Bacteria</taxon>
        <taxon>Pseudomonadati</taxon>
        <taxon>Pseudomonadota</taxon>
        <taxon>Betaproteobacteria</taxon>
        <taxon>Nitrosomonadales</taxon>
        <taxon>Gallionellaceae</taxon>
        <taxon>Ferrigenium</taxon>
    </lineage>
</organism>
<dbReference type="Proteomes" id="UP001319121">
    <property type="component" value="Chromosome"/>
</dbReference>
<reference evidence="2 3" key="1">
    <citation type="submission" date="2019-03" db="EMBL/GenBank/DDBJ databases">
        <title>Complete genome sequence of Ferrigenium kumadai strain An22, a microaerophilic iron-oxidizing bacterium isolated from a paddy field soil.</title>
        <authorList>
            <person name="Watanabe T."/>
            <person name="Asakawa S."/>
        </authorList>
    </citation>
    <scope>NUCLEOTIDE SEQUENCE [LARGE SCALE GENOMIC DNA]</scope>
    <source>
        <strain evidence="2 3">An22</strain>
    </source>
</reference>
<dbReference type="InterPro" id="IPR018718">
    <property type="entry name" value="DUF2242"/>
</dbReference>
<evidence type="ECO:0000313" key="3">
    <source>
        <dbReference type="Proteomes" id="UP001319121"/>
    </source>
</evidence>
<accession>A0AAN1SYF5</accession>
<name>A0AAN1SYF5_9PROT</name>
<keyword evidence="3" id="KW-1185">Reference proteome</keyword>
<evidence type="ECO:0008006" key="4">
    <source>
        <dbReference type="Google" id="ProtNLM"/>
    </source>
</evidence>
<sequence length="166" mass="18671">MKRYSLFLVAILLSLTACGGPRTYAGKEDFQADPRHRRDFSAMAAPVCDAARRVLQGDGYIVEKSIDQDLIGTKEFPIEDERHAILRLYVTCSQRTGGSTLFVTATEEHFDVKASSESTSIGVPLTPLSISSKREIDTTVKTRGETITNRRFYERFYEAVQRELGR</sequence>
<dbReference type="KEGG" id="fku:FGKAn22_05690"/>
<dbReference type="PROSITE" id="PS51257">
    <property type="entry name" value="PROKAR_LIPOPROTEIN"/>
    <property type="match status" value="1"/>
</dbReference>
<feature type="signal peptide" evidence="1">
    <location>
        <begin position="1"/>
        <end position="19"/>
    </location>
</feature>
<dbReference type="AlphaFoldDB" id="A0AAN1SYF5"/>
<protein>
    <recommendedName>
        <fullName evidence="4">DUF2242 domain-containing protein</fullName>
    </recommendedName>
</protein>
<dbReference type="RefSeq" id="WP_212786487.1">
    <property type="nucleotide sequence ID" value="NZ_AP019536.1"/>
</dbReference>
<dbReference type="EMBL" id="AP019536">
    <property type="protein sequence ID" value="BBI98876.1"/>
    <property type="molecule type" value="Genomic_DNA"/>
</dbReference>